<feature type="transmembrane region" description="Helical" evidence="1">
    <location>
        <begin position="648"/>
        <end position="667"/>
    </location>
</feature>
<dbReference type="AlphaFoldDB" id="Q892J7"/>
<gene>
    <name evidence="2" type="ordered locus">CTC_02099</name>
</gene>
<feature type="transmembrane region" description="Helical" evidence="1">
    <location>
        <begin position="673"/>
        <end position="696"/>
    </location>
</feature>
<reference evidence="2 3" key="1">
    <citation type="journal article" date="2003" name="Proc. Natl. Acad. Sci. U.S.A.">
        <title>The genome sequence of Clostridium tetani, the causative agent of tetanus disease.</title>
        <authorList>
            <person name="Brueggemann H."/>
            <person name="Baumer S."/>
            <person name="Fricke W.F."/>
            <person name="Wiezer A."/>
            <person name="Liesegang H."/>
            <person name="Decker I."/>
            <person name="Herzberg C."/>
            <person name="Martinez-Arias R."/>
            <person name="Merkl R."/>
            <person name="Henne A."/>
            <person name="Gottschalk G."/>
        </authorList>
    </citation>
    <scope>NUCLEOTIDE SEQUENCE [LARGE SCALE GENOMIC DNA]</scope>
    <source>
        <strain evidence="3">Massachusetts / E88</strain>
    </source>
</reference>
<keyword evidence="1" id="KW-0812">Transmembrane</keyword>
<accession>Q892J7</accession>
<dbReference type="InterPro" id="IPR006541">
    <property type="entry name" value="Bacteriocin_ass"/>
</dbReference>
<keyword evidence="3" id="KW-1185">Reference proteome</keyword>
<feature type="transmembrane region" description="Helical" evidence="1">
    <location>
        <begin position="600"/>
        <end position="624"/>
    </location>
</feature>
<dbReference type="Proteomes" id="UP000001412">
    <property type="component" value="Chromosome"/>
</dbReference>
<keyword evidence="1" id="KW-0472">Membrane</keyword>
<evidence type="ECO:0000313" key="2">
    <source>
        <dbReference type="EMBL" id="AAO36598.1"/>
    </source>
</evidence>
<protein>
    <submittedName>
        <fullName evidence="2">Membrane spanning protein</fullName>
    </submittedName>
</protein>
<dbReference type="Pfam" id="PF07242">
    <property type="entry name" value="DUF1430"/>
    <property type="match status" value="1"/>
</dbReference>
<dbReference type="PIRSF" id="PIRSF031601">
    <property type="entry name" value="UCP031601"/>
    <property type="match status" value="1"/>
</dbReference>
<keyword evidence="1" id="KW-1133">Transmembrane helix</keyword>
<feature type="transmembrane region" description="Helical" evidence="1">
    <location>
        <begin position="287"/>
        <end position="307"/>
    </location>
</feature>
<evidence type="ECO:0000313" key="3">
    <source>
        <dbReference type="Proteomes" id="UP000001412"/>
    </source>
</evidence>
<feature type="transmembrane region" description="Helical" evidence="1">
    <location>
        <begin position="249"/>
        <end position="272"/>
    </location>
</feature>
<proteinExistence type="predicted"/>
<dbReference type="KEGG" id="ctc:CTC_02099"/>
<dbReference type="InterPro" id="IPR016976">
    <property type="entry name" value="UCP031601"/>
</dbReference>
<dbReference type="STRING" id="212717.CTC_02099"/>
<dbReference type="OrthoDB" id="2076832at2"/>
<organism evidence="2 3">
    <name type="scientific">Clostridium tetani (strain Massachusetts / E88)</name>
    <dbReference type="NCBI Taxonomy" id="212717"/>
    <lineage>
        <taxon>Bacteria</taxon>
        <taxon>Bacillati</taxon>
        <taxon>Bacillota</taxon>
        <taxon>Clostridia</taxon>
        <taxon>Eubacteriales</taxon>
        <taxon>Clostridiaceae</taxon>
        <taxon>Clostridium</taxon>
    </lineage>
</organism>
<dbReference type="GeneID" id="24253695"/>
<feature type="transmembrane region" description="Helical" evidence="1">
    <location>
        <begin position="327"/>
        <end position="347"/>
    </location>
</feature>
<evidence type="ECO:0000256" key="1">
    <source>
        <dbReference type="SAM" id="Phobius"/>
    </source>
</evidence>
<dbReference type="RefSeq" id="WP_011100256.1">
    <property type="nucleotide sequence ID" value="NC_004557.1"/>
</dbReference>
<feature type="transmembrane region" description="Helical" evidence="1">
    <location>
        <begin position="208"/>
        <end position="228"/>
    </location>
</feature>
<name>Q892J7_CLOTE</name>
<sequence length="709" mass="82203">MKKLISILILVISMFSFFILYDEFKKTEAFNMKNIENNLENGYDVLLPSNINSLPRRDQYEIVTNSTKCTMSSIFFTRTDRTGKKEKITKYIYTMKDDYMDKINLSSGKKLDKTMMNSNYFLSTENTGDKNQVGVIESISDDFIFEVRTLNNMLDDGLKIRGYCVLDFPKDKTIEENINTLCEIYDVNTIEHNKAAIVGWVDNKNSSYILVLFSILVLLILYDILNSYKKIGIKKMLGYSNLDIWKEDISKLLIIQIGSIIISTIFMSIFLINKYNGVYLKFLKKLGLNYLLITIILLIVASIPYIYVQTIKISSILKNKRQTNEILIFNTLIKIGLVVGFIILLNIQITNFDEFKKLYNGSYKQWEDASDYVTLNLDTLDSNVIYSEEFLKKQQNLYKKFNADGAIVAEFSKYTKLSKDANSKIKYFKFNGIVNPNYLRKYPVHDNKGNRIFISERNKNWVILVSDKFKNDEKQIRENYQSFKERLQDNTYREVEIIWTRPNQKYFSYNVNVNPKEGNYVEDPIILVGTEEGLFPYWNSVIFNTDGDPVKVKINKEISLYDQIKPIINSVGIDTSSLRINFADEEVVSISNEYKNMLKVLIMGMSSIAIMLVIIVTQSVLNFFEEYKKIISIRGFHGYKSFDKYKEYLWIIIGSWVAIVITSIILNKASLNIILSVALVGLIFECVLSIISLNLINKKRFTEVMKGDS</sequence>
<dbReference type="EMBL" id="AE015927">
    <property type="protein sequence ID" value="AAO36598.1"/>
    <property type="molecule type" value="Genomic_DNA"/>
</dbReference>
<dbReference type="HOGENOM" id="CLU_377525_0_0_9"/>